<dbReference type="EMBL" id="JAPEUX010000001">
    <property type="protein sequence ID" value="KAJ4360857.1"/>
    <property type="molecule type" value="Genomic_DNA"/>
</dbReference>
<feature type="region of interest" description="Disordered" evidence="1">
    <location>
        <begin position="1"/>
        <end position="32"/>
    </location>
</feature>
<dbReference type="GeneID" id="80904954"/>
<evidence type="ECO:0000256" key="1">
    <source>
        <dbReference type="SAM" id="MobiDB-lite"/>
    </source>
</evidence>
<accession>A0A9W9CGQ1</accession>
<dbReference type="PANTHER" id="PTHR23250">
    <property type="entry name" value="DYSFERLIN-RELATED"/>
    <property type="match status" value="1"/>
</dbReference>
<sequence length="351" mass="40568">MADQHIALVDTTENEQSPERAQQLDEQARQPLQTPDSHIDVLYENQRGWFVFGIPLFSSKALWNLRIDQSPWVDAKFKPSPVNITNAQVPDPSWVWEWKSWYVDMSHDVDEEGWQYSLWFRGAAWHGNHPWFHSFVRRRRWLRRRVKQKLPPKSKENRERLFGDTFSIGTTLARAVTSTTGPASLQDSGESSLDEEVKDVPTLLRKLKKAAIDREKIVFINKFIDEGGEELHYLAEQIPSIMSLLIFQNSRRQLLSTLMETIDDARAHRDTHRKSGKPEDEAEERRINNLLKAVEAADAECKKLEYWSDIKMLAEEGTAGNATDPKNGWDEKWQGVDSSGAEHPRDPPKKD</sequence>
<evidence type="ECO:0000313" key="3">
    <source>
        <dbReference type="Proteomes" id="UP001140513"/>
    </source>
</evidence>
<dbReference type="RefSeq" id="XP_056077059.1">
    <property type="nucleotide sequence ID" value="XM_056210237.1"/>
</dbReference>
<gene>
    <name evidence="2" type="ORF">N0V89_001424</name>
</gene>
<proteinExistence type="predicted"/>
<dbReference type="Proteomes" id="UP001140513">
    <property type="component" value="Unassembled WGS sequence"/>
</dbReference>
<dbReference type="InterPro" id="IPR051513">
    <property type="entry name" value="Tectonin_beta-prop"/>
</dbReference>
<dbReference type="PANTHER" id="PTHR23250:SF1">
    <property type="entry name" value="TECTONIN BETA-PROPELLER REPEAT-CONTAINING PROTEIN 1"/>
    <property type="match status" value="1"/>
</dbReference>
<keyword evidence="3" id="KW-1185">Reference proteome</keyword>
<evidence type="ECO:0008006" key="4">
    <source>
        <dbReference type="Google" id="ProtNLM"/>
    </source>
</evidence>
<comment type="caution">
    <text evidence="2">The sequence shown here is derived from an EMBL/GenBank/DDBJ whole genome shotgun (WGS) entry which is preliminary data.</text>
</comment>
<feature type="compositionally biased region" description="Basic and acidic residues" evidence="1">
    <location>
        <begin position="327"/>
        <end position="351"/>
    </location>
</feature>
<reference evidence="2" key="1">
    <citation type="submission" date="2022-10" db="EMBL/GenBank/DDBJ databases">
        <title>Tapping the CABI collections for fungal endophytes: first genome assemblies for Collariella, Neodidymelliopsis, Ascochyta clinopodiicola, Didymella pomorum, Didymosphaeria variabile, Neocosmospora piperis and Neocucurbitaria cava.</title>
        <authorList>
            <person name="Hill R."/>
        </authorList>
    </citation>
    <scope>NUCLEOTIDE SEQUENCE</scope>
    <source>
        <strain evidence="2">IMI 356815</strain>
    </source>
</reference>
<organism evidence="2 3">
    <name type="scientific">Didymosphaeria variabile</name>
    <dbReference type="NCBI Taxonomy" id="1932322"/>
    <lineage>
        <taxon>Eukaryota</taxon>
        <taxon>Fungi</taxon>
        <taxon>Dikarya</taxon>
        <taxon>Ascomycota</taxon>
        <taxon>Pezizomycotina</taxon>
        <taxon>Dothideomycetes</taxon>
        <taxon>Pleosporomycetidae</taxon>
        <taxon>Pleosporales</taxon>
        <taxon>Massarineae</taxon>
        <taxon>Didymosphaeriaceae</taxon>
        <taxon>Didymosphaeria</taxon>
    </lineage>
</organism>
<dbReference type="AlphaFoldDB" id="A0A9W9CGQ1"/>
<name>A0A9W9CGQ1_9PLEO</name>
<feature type="region of interest" description="Disordered" evidence="1">
    <location>
        <begin position="318"/>
        <end position="351"/>
    </location>
</feature>
<protein>
    <recommendedName>
        <fullName evidence="4">Peroxin/Ferlin domain-containing protein</fullName>
    </recommendedName>
</protein>
<evidence type="ECO:0000313" key="2">
    <source>
        <dbReference type="EMBL" id="KAJ4360857.1"/>
    </source>
</evidence>
<dbReference type="OrthoDB" id="72441at2759"/>